<dbReference type="InterPro" id="IPR022385">
    <property type="entry name" value="Rhs_assc_core"/>
</dbReference>
<organism evidence="4 5">
    <name type="scientific">Candidatus Woesebacteria bacterium RIFCSPHIGHO2_02_FULL_39_13</name>
    <dbReference type="NCBI Taxonomy" id="1802505"/>
    <lineage>
        <taxon>Bacteria</taxon>
        <taxon>Candidatus Woeseibacteriota</taxon>
    </lineage>
</organism>
<dbReference type="InterPro" id="IPR056823">
    <property type="entry name" value="TEN-like_YD-shell"/>
</dbReference>
<comment type="caution">
    <text evidence="4">The sequence shown here is derived from an EMBL/GenBank/DDBJ whole genome shotgun (WGS) entry which is preliminary data.</text>
</comment>
<sequence>MKRKNCFKLVVGCWLLVVCLFVFTSQVSADTNTVNFLYDAGGQRIYKGVNGGEHTYYVSPGIEVEISPQGSVTYRKNYYFSGKLVAVKDNSGGSEQVNYIHQDHLGSTSLVTSNTGQVVSQQVYYPYGSTRTLSGTLPTERVYTGQISDTDLTGLYYYNARYYNPQIAKFTQADPINDSLNKYDYVSNNPVNYIDPTGSQSEEDDSDFPVYNPLGLTLEEMEQMDVNEIKAFSRSSSGINFLSISTLPYVAQRTPYSCGSAVIAMYLATINENLNVNTLYPYVFTEINQQRYTLPWYVDNYGPGGNIRVETQVGPHYFNVFVEEFGNYEVRHGGNFPGKLYGENSIDQLLSKYGSLIVDADLGYSPIKRGYANHWIIIDDIVEVENEFYLSIRDPYRSKNEEAYRNPLEYMKVSGSSILVPWDKFQKTIGGYWKAISLKPTPLPRKRFDVLGKPVPF</sequence>
<keyword evidence="2" id="KW-0732">Signal</keyword>
<evidence type="ECO:0000256" key="1">
    <source>
        <dbReference type="ARBA" id="ARBA00022737"/>
    </source>
</evidence>
<proteinExistence type="predicted"/>
<dbReference type="InterPro" id="IPR050708">
    <property type="entry name" value="T6SS_VgrG/RHS"/>
</dbReference>
<dbReference type="EMBL" id="MGGR01000018">
    <property type="protein sequence ID" value="OGM33425.1"/>
    <property type="molecule type" value="Genomic_DNA"/>
</dbReference>
<evidence type="ECO:0000256" key="2">
    <source>
        <dbReference type="SAM" id="SignalP"/>
    </source>
</evidence>
<evidence type="ECO:0000313" key="5">
    <source>
        <dbReference type="Proteomes" id="UP000177169"/>
    </source>
</evidence>
<keyword evidence="1" id="KW-0677">Repeat</keyword>
<feature type="chain" id="PRO_5009533856" description="Teneurin-like YD-shell domain-containing protein" evidence="2">
    <location>
        <begin position="30"/>
        <end position="457"/>
    </location>
</feature>
<feature type="signal peptide" evidence="2">
    <location>
        <begin position="1"/>
        <end position="29"/>
    </location>
</feature>
<name>A0A1F7Z3S4_9BACT</name>
<accession>A0A1F7Z3S4</accession>
<dbReference type="PANTHER" id="PTHR32305:SF15">
    <property type="entry name" value="PROTEIN RHSA-RELATED"/>
    <property type="match status" value="1"/>
</dbReference>
<reference evidence="4 5" key="1">
    <citation type="journal article" date="2016" name="Nat. Commun.">
        <title>Thousands of microbial genomes shed light on interconnected biogeochemical processes in an aquifer system.</title>
        <authorList>
            <person name="Anantharaman K."/>
            <person name="Brown C.T."/>
            <person name="Hug L.A."/>
            <person name="Sharon I."/>
            <person name="Castelle C.J."/>
            <person name="Probst A.J."/>
            <person name="Thomas B.C."/>
            <person name="Singh A."/>
            <person name="Wilkins M.J."/>
            <person name="Karaoz U."/>
            <person name="Brodie E.L."/>
            <person name="Williams K.H."/>
            <person name="Hubbard S.S."/>
            <person name="Banfield J.F."/>
        </authorList>
    </citation>
    <scope>NUCLEOTIDE SEQUENCE [LARGE SCALE GENOMIC DNA]</scope>
</reference>
<feature type="domain" description="Teneurin-like YD-shell" evidence="3">
    <location>
        <begin position="27"/>
        <end position="189"/>
    </location>
</feature>
<dbReference type="STRING" id="1802505.A3D01_04765"/>
<protein>
    <recommendedName>
        <fullName evidence="3">Teneurin-like YD-shell domain-containing protein</fullName>
    </recommendedName>
</protein>
<gene>
    <name evidence="4" type="ORF">A3D01_04765</name>
</gene>
<dbReference type="AlphaFoldDB" id="A0A1F7Z3S4"/>
<evidence type="ECO:0000259" key="3">
    <source>
        <dbReference type="Pfam" id="PF25023"/>
    </source>
</evidence>
<dbReference type="Pfam" id="PF25023">
    <property type="entry name" value="TEN_YD-shell"/>
    <property type="match status" value="1"/>
</dbReference>
<dbReference type="PANTHER" id="PTHR32305">
    <property type="match status" value="1"/>
</dbReference>
<evidence type="ECO:0000313" key="4">
    <source>
        <dbReference type="EMBL" id="OGM33425.1"/>
    </source>
</evidence>
<dbReference type="Gene3D" id="2.180.10.10">
    <property type="entry name" value="RHS repeat-associated core"/>
    <property type="match status" value="1"/>
</dbReference>
<dbReference type="Proteomes" id="UP000177169">
    <property type="component" value="Unassembled WGS sequence"/>
</dbReference>
<dbReference type="NCBIfam" id="TIGR03696">
    <property type="entry name" value="Rhs_assc_core"/>
    <property type="match status" value="1"/>
</dbReference>